<protein>
    <submittedName>
        <fullName evidence="2">Uncharacterized protein</fullName>
    </submittedName>
</protein>
<dbReference type="Proteomes" id="UP001596104">
    <property type="component" value="Unassembled WGS sequence"/>
</dbReference>
<accession>A0ABW0HKP8</accession>
<evidence type="ECO:0000256" key="1">
    <source>
        <dbReference type="SAM" id="MobiDB-lite"/>
    </source>
</evidence>
<evidence type="ECO:0000313" key="3">
    <source>
        <dbReference type="Proteomes" id="UP001596104"/>
    </source>
</evidence>
<organism evidence="2 3">
    <name type="scientific">Bosea vestrisii</name>
    <dbReference type="NCBI Taxonomy" id="151416"/>
    <lineage>
        <taxon>Bacteria</taxon>
        <taxon>Pseudomonadati</taxon>
        <taxon>Pseudomonadota</taxon>
        <taxon>Alphaproteobacteria</taxon>
        <taxon>Hyphomicrobiales</taxon>
        <taxon>Boseaceae</taxon>
        <taxon>Bosea</taxon>
    </lineage>
</organism>
<gene>
    <name evidence="2" type="ORF">ACFPPC_30055</name>
</gene>
<reference evidence="3" key="1">
    <citation type="journal article" date="2019" name="Int. J. Syst. Evol. Microbiol.">
        <title>The Global Catalogue of Microorganisms (GCM) 10K type strain sequencing project: providing services to taxonomists for standard genome sequencing and annotation.</title>
        <authorList>
            <consortium name="The Broad Institute Genomics Platform"/>
            <consortium name="The Broad Institute Genome Sequencing Center for Infectious Disease"/>
            <person name="Wu L."/>
            <person name="Ma J."/>
        </authorList>
    </citation>
    <scope>NUCLEOTIDE SEQUENCE [LARGE SCALE GENOMIC DNA]</scope>
    <source>
        <strain evidence="3">CGMCC 1.16326</strain>
    </source>
</reference>
<feature type="region of interest" description="Disordered" evidence="1">
    <location>
        <begin position="1"/>
        <end position="39"/>
    </location>
</feature>
<comment type="caution">
    <text evidence="2">The sequence shown here is derived from an EMBL/GenBank/DDBJ whole genome shotgun (WGS) entry which is preliminary data.</text>
</comment>
<evidence type="ECO:0000313" key="2">
    <source>
        <dbReference type="EMBL" id="MFC5396898.1"/>
    </source>
</evidence>
<dbReference type="RefSeq" id="WP_377013686.1">
    <property type="nucleotide sequence ID" value="NZ_JBHSLV010000078.1"/>
</dbReference>
<dbReference type="EMBL" id="JBHSLV010000078">
    <property type="protein sequence ID" value="MFC5396898.1"/>
    <property type="molecule type" value="Genomic_DNA"/>
</dbReference>
<proteinExistence type="predicted"/>
<sequence length="114" mass="12515">MIKAGADIGAGDDEDVSAQTGQYARSVAPDSISTREPPPSLILSVKWTGALREQPAQIAARDRAIGIGEQYEEVVRQCPQRREFRAVLLEQFGDHPGDFSIKGRVLDPLVGWQR</sequence>
<name>A0ABW0HKP8_9HYPH</name>
<keyword evidence="3" id="KW-1185">Reference proteome</keyword>